<dbReference type="OrthoDB" id="1681166at2759"/>
<dbReference type="AlphaFoldDB" id="A0A811PSE8"/>
<dbReference type="EMBL" id="CAJGYO010000007">
    <property type="protein sequence ID" value="CAD6247524.1"/>
    <property type="molecule type" value="Genomic_DNA"/>
</dbReference>
<dbReference type="Gene3D" id="3.30.40.10">
    <property type="entry name" value="Zinc/RING finger domain, C3HC4 (zinc finger)"/>
    <property type="match status" value="1"/>
</dbReference>
<comment type="similarity">
    <text evidence="6">Belongs to the RING-type zinc finger family. ATL subfamily.</text>
</comment>
<dbReference type="InterPro" id="IPR013083">
    <property type="entry name" value="Znf_RING/FYVE/PHD"/>
</dbReference>
<keyword evidence="12" id="KW-1185">Reference proteome</keyword>
<dbReference type="SMART" id="SM00184">
    <property type="entry name" value="RING"/>
    <property type="match status" value="1"/>
</dbReference>
<keyword evidence="5" id="KW-0862">Zinc</keyword>
<evidence type="ECO:0000256" key="9">
    <source>
        <dbReference type="SAM" id="Phobius"/>
    </source>
</evidence>
<evidence type="ECO:0000313" key="11">
    <source>
        <dbReference type="EMBL" id="CAD6247524.1"/>
    </source>
</evidence>
<protein>
    <recommendedName>
        <fullName evidence="2">RING-type E3 ubiquitin transferase</fullName>
        <ecNumber evidence="2">2.3.2.27</ecNumber>
    </recommendedName>
</protein>
<dbReference type="PANTHER" id="PTHR14155">
    <property type="entry name" value="RING FINGER DOMAIN-CONTAINING"/>
    <property type="match status" value="1"/>
</dbReference>
<dbReference type="InterPro" id="IPR053238">
    <property type="entry name" value="RING-H2_zinc_finger"/>
</dbReference>
<feature type="compositionally biased region" description="Basic and acidic residues" evidence="8">
    <location>
        <begin position="172"/>
        <end position="188"/>
    </location>
</feature>
<evidence type="ECO:0000256" key="6">
    <source>
        <dbReference type="ARBA" id="ARBA00024209"/>
    </source>
</evidence>
<feature type="region of interest" description="Disordered" evidence="8">
    <location>
        <begin position="150"/>
        <end position="191"/>
    </location>
</feature>
<feature type="transmembrane region" description="Helical" evidence="9">
    <location>
        <begin position="42"/>
        <end position="60"/>
    </location>
</feature>
<gene>
    <name evidence="11" type="ORF">NCGR_LOCUS31712</name>
</gene>
<keyword evidence="9" id="KW-1133">Transmembrane helix</keyword>
<evidence type="ECO:0000313" key="12">
    <source>
        <dbReference type="Proteomes" id="UP000604825"/>
    </source>
</evidence>
<organism evidence="11 12">
    <name type="scientific">Miscanthus lutarioriparius</name>
    <dbReference type="NCBI Taxonomy" id="422564"/>
    <lineage>
        <taxon>Eukaryota</taxon>
        <taxon>Viridiplantae</taxon>
        <taxon>Streptophyta</taxon>
        <taxon>Embryophyta</taxon>
        <taxon>Tracheophyta</taxon>
        <taxon>Spermatophyta</taxon>
        <taxon>Magnoliopsida</taxon>
        <taxon>Liliopsida</taxon>
        <taxon>Poales</taxon>
        <taxon>Poaceae</taxon>
        <taxon>PACMAD clade</taxon>
        <taxon>Panicoideae</taxon>
        <taxon>Andropogonodae</taxon>
        <taxon>Andropogoneae</taxon>
        <taxon>Saccharinae</taxon>
        <taxon>Miscanthus</taxon>
    </lineage>
</organism>
<name>A0A811PSE8_9POAL</name>
<dbReference type="CDD" id="cd16461">
    <property type="entry name" value="RING-H2_EL5-like"/>
    <property type="match status" value="1"/>
</dbReference>
<evidence type="ECO:0000256" key="4">
    <source>
        <dbReference type="ARBA" id="ARBA00022771"/>
    </source>
</evidence>
<dbReference type="InterPro" id="IPR001841">
    <property type="entry name" value="Znf_RING"/>
</dbReference>
<dbReference type="GO" id="GO:0061630">
    <property type="term" value="F:ubiquitin protein ligase activity"/>
    <property type="evidence" value="ECO:0007669"/>
    <property type="project" value="UniProtKB-EC"/>
</dbReference>
<feature type="domain" description="RING-type" evidence="10">
    <location>
        <begin position="196"/>
        <end position="238"/>
    </location>
</feature>
<proteinExistence type="inferred from homology"/>
<feature type="transmembrane region" description="Helical" evidence="9">
    <location>
        <begin position="6"/>
        <end position="30"/>
    </location>
</feature>
<dbReference type="PROSITE" id="PS50089">
    <property type="entry name" value="ZF_RING_2"/>
    <property type="match status" value="1"/>
</dbReference>
<dbReference type="SUPFAM" id="SSF57850">
    <property type="entry name" value="RING/U-box"/>
    <property type="match status" value="1"/>
</dbReference>
<keyword evidence="3" id="KW-0479">Metal-binding</keyword>
<dbReference type="PANTHER" id="PTHR14155:SF485">
    <property type="entry name" value="E3 UBIQUITIN-PROTEIN LIGASE ATL41"/>
    <property type="match status" value="1"/>
</dbReference>
<sequence>MADCVTRVWALAIATAACIGLPSALVYAIVRIAAARRYGATFAMAVVLVFWVTISVAYYPRVCADLVPWPRFMRLPRRGGPSLLLLLPQRSSSSSVAQVDGDRAAGGIGALPREAPAARGGAGVRADDDVLPLSPSPYPYEHQRVPLAQRHGDRGSRMAALPREPPAARGKARADDVPRPPCERERQSDGGPSKYCAICLADVDKEETAKRLPLCLHVFHRHCIDQWLQGHSTCPICRCNAFLDGR</sequence>
<reference evidence="11" key="1">
    <citation type="submission" date="2020-10" db="EMBL/GenBank/DDBJ databases">
        <authorList>
            <person name="Han B."/>
            <person name="Lu T."/>
            <person name="Zhao Q."/>
            <person name="Huang X."/>
            <person name="Zhao Y."/>
        </authorList>
    </citation>
    <scope>NUCLEOTIDE SEQUENCE</scope>
</reference>
<comment type="catalytic activity">
    <reaction evidence="1">
        <text>S-ubiquitinyl-[E2 ubiquitin-conjugating enzyme]-L-cysteine + [acceptor protein]-L-lysine = [E2 ubiquitin-conjugating enzyme]-L-cysteine + N(6)-ubiquitinyl-[acceptor protein]-L-lysine.</text>
        <dbReference type="EC" id="2.3.2.27"/>
    </reaction>
</comment>
<dbReference type="Pfam" id="PF13639">
    <property type="entry name" value="zf-RING_2"/>
    <property type="match status" value="1"/>
</dbReference>
<evidence type="ECO:0000256" key="2">
    <source>
        <dbReference type="ARBA" id="ARBA00012483"/>
    </source>
</evidence>
<evidence type="ECO:0000256" key="1">
    <source>
        <dbReference type="ARBA" id="ARBA00000900"/>
    </source>
</evidence>
<evidence type="ECO:0000256" key="8">
    <source>
        <dbReference type="SAM" id="MobiDB-lite"/>
    </source>
</evidence>
<evidence type="ECO:0000259" key="10">
    <source>
        <dbReference type="PROSITE" id="PS50089"/>
    </source>
</evidence>
<keyword evidence="9" id="KW-0812">Transmembrane</keyword>
<evidence type="ECO:0000256" key="5">
    <source>
        <dbReference type="ARBA" id="ARBA00022833"/>
    </source>
</evidence>
<dbReference type="Proteomes" id="UP000604825">
    <property type="component" value="Unassembled WGS sequence"/>
</dbReference>
<dbReference type="GO" id="GO:0008270">
    <property type="term" value="F:zinc ion binding"/>
    <property type="evidence" value="ECO:0007669"/>
    <property type="project" value="UniProtKB-KW"/>
</dbReference>
<keyword evidence="9" id="KW-0472">Membrane</keyword>
<evidence type="ECO:0000256" key="7">
    <source>
        <dbReference type="PROSITE-ProRule" id="PRU00175"/>
    </source>
</evidence>
<evidence type="ECO:0000256" key="3">
    <source>
        <dbReference type="ARBA" id="ARBA00022723"/>
    </source>
</evidence>
<accession>A0A811PSE8</accession>
<comment type="caution">
    <text evidence="11">The sequence shown here is derived from an EMBL/GenBank/DDBJ whole genome shotgun (WGS) entry which is preliminary data.</text>
</comment>
<dbReference type="EC" id="2.3.2.27" evidence="2"/>
<keyword evidence="4 7" id="KW-0863">Zinc-finger</keyword>
<dbReference type="PROSITE" id="PS51257">
    <property type="entry name" value="PROKAR_LIPOPROTEIN"/>
    <property type="match status" value="1"/>
</dbReference>